<dbReference type="AlphaFoldDB" id="K2J8N4"/>
<reference evidence="1 2" key="1">
    <citation type="journal article" date="2012" name="J. Bacteriol.">
        <title>Genome Sequence of Oceanibaculum indicum Type Strain P24.</title>
        <authorList>
            <person name="Lai Q."/>
            <person name="Shao Z."/>
        </authorList>
    </citation>
    <scope>NUCLEOTIDE SEQUENCE [LARGE SCALE GENOMIC DNA]</scope>
    <source>
        <strain evidence="1 2">P24</strain>
    </source>
</reference>
<dbReference type="EMBL" id="AMRL01000022">
    <property type="protein sequence ID" value="EKE71588.1"/>
    <property type="molecule type" value="Genomic_DNA"/>
</dbReference>
<proteinExistence type="predicted"/>
<dbReference type="eggNOG" id="COG5388">
    <property type="taxonomic scope" value="Bacteria"/>
</dbReference>
<name>K2J8N4_9PROT</name>
<sequence>MSLPPERPWPERSWTEPTDDSIVAAADAILAAREEVPASDVQAISECVVRIAWVPGSASVSDEKLAFLLDYWRGLGEGQKDGVPLAAQVDGIDLVPALGNIMLLDVERDGFDARYRLYGTKVASKAGRDWTGWLVSEMGRVTRTPATLLYRAGYLAVYRRMMPLFTEHNSPPWTSAEAWRRLILPLADDQGRCTRLLVGNVDIGHRLLTAEQIEEQQRRLRPDD</sequence>
<gene>
    <name evidence="1" type="ORF">P24_14544</name>
</gene>
<evidence type="ECO:0000313" key="1">
    <source>
        <dbReference type="EMBL" id="EKE71588.1"/>
    </source>
</evidence>
<accession>K2J8N4</accession>
<organism evidence="1 2">
    <name type="scientific">Oceanibaculum indicum P24</name>
    <dbReference type="NCBI Taxonomy" id="1207063"/>
    <lineage>
        <taxon>Bacteria</taxon>
        <taxon>Pseudomonadati</taxon>
        <taxon>Pseudomonadota</taxon>
        <taxon>Alphaproteobacteria</taxon>
        <taxon>Rhodospirillales</taxon>
        <taxon>Oceanibaculaceae</taxon>
        <taxon>Oceanibaculum</taxon>
    </lineage>
</organism>
<keyword evidence="2" id="KW-1185">Reference proteome</keyword>
<evidence type="ECO:0000313" key="2">
    <source>
        <dbReference type="Proteomes" id="UP000006746"/>
    </source>
</evidence>
<protein>
    <recommendedName>
        <fullName evidence="3">PAS domain-containing protein</fullName>
    </recommendedName>
</protein>
<evidence type="ECO:0008006" key="3">
    <source>
        <dbReference type="Google" id="ProtNLM"/>
    </source>
</evidence>
<dbReference type="RefSeq" id="WP_008945512.1">
    <property type="nucleotide sequence ID" value="NZ_AMRL01000022.1"/>
</dbReference>
<dbReference type="STRING" id="1207063.P24_14544"/>
<dbReference type="Proteomes" id="UP000006746">
    <property type="component" value="Unassembled WGS sequence"/>
</dbReference>
<comment type="caution">
    <text evidence="1">The sequence shown here is derived from an EMBL/GenBank/DDBJ whole genome shotgun (WGS) entry which is preliminary data.</text>
</comment>